<feature type="domain" description="STAS" evidence="2">
    <location>
        <begin position="162"/>
        <end position="273"/>
    </location>
</feature>
<dbReference type="PROSITE" id="PS50801">
    <property type="entry name" value="STAS"/>
    <property type="match status" value="1"/>
</dbReference>
<dbReference type="InterPro" id="IPR051932">
    <property type="entry name" value="Bact_StressResp_Reg"/>
</dbReference>
<reference evidence="3 4" key="1">
    <citation type="submission" date="2022-11" db="EMBL/GenBank/DDBJ databases">
        <title>Study of microbial diversity in lake waters.</title>
        <authorList>
            <person name="Zhang J."/>
        </authorList>
    </citation>
    <scope>NUCLEOTIDE SEQUENCE [LARGE SCALE GENOMIC DNA]</scope>
    <source>
        <strain evidence="3 4">DT12</strain>
    </source>
</reference>
<evidence type="ECO:0000313" key="4">
    <source>
        <dbReference type="Proteomes" id="UP001208017"/>
    </source>
</evidence>
<dbReference type="Pfam" id="PF01740">
    <property type="entry name" value="STAS"/>
    <property type="match status" value="1"/>
</dbReference>
<proteinExistence type="predicted"/>
<keyword evidence="1" id="KW-0597">Phosphoprotein</keyword>
<evidence type="ECO:0000259" key="2">
    <source>
        <dbReference type="PROSITE" id="PS50801"/>
    </source>
</evidence>
<protein>
    <submittedName>
        <fullName evidence="3">STAS domain-containing protein</fullName>
    </submittedName>
</protein>
<dbReference type="PANTHER" id="PTHR33745">
    <property type="entry name" value="RSBT ANTAGONIST PROTEIN RSBS-RELATED"/>
    <property type="match status" value="1"/>
</dbReference>
<evidence type="ECO:0000256" key="1">
    <source>
        <dbReference type="ARBA" id="ARBA00022553"/>
    </source>
</evidence>
<name>A0ABT3X5M8_9BACL</name>
<evidence type="ECO:0000313" key="3">
    <source>
        <dbReference type="EMBL" id="MCX7571272.1"/>
    </source>
</evidence>
<dbReference type="CDD" id="cd07041">
    <property type="entry name" value="STAS_RsbR_RsbS_like"/>
    <property type="match status" value="1"/>
</dbReference>
<dbReference type="Proteomes" id="UP001208017">
    <property type="component" value="Unassembled WGS sequence"/>
</dbReference>
<dbReference type="InterPro" id="IPR002645">
    <property type="entry name" value="STAS_dom"/>
</dbReference>
<dbReference type="Gene3D" id="3.30.750.24">
    <property type="entry name" value="STAS domain"/>
    <property type="match status" value="1"/>
</dbReference>
<sequence>MSPIENVSAYLIREKERVGAEITHKILTDLQVDIETLVQEEIDRSTHTFGILVELMGKALIHPTSEIFDEVVSWSSALGEDAANRGEKLDETLQVLPSIRSAFIRYIGDLSIQHDLPLHEVLTINERINYTLDIAINQTVKAHDYYKEKKIQEAYEEATSLSAPIVPIHKGIAILPLIGSIDSYRAAHIHKNVIPRISELHLNTLIIDLSGIQVIDSYVTDHLFKIYNVLRLIGIHVVLTGIRPELAQTAVGIGLDFSRIEAYLNVQQALKRLAIPAV</sequence>
<dbReference type="SUPFAM" id="SSF52091">
    <property type="entry name" value="SpoIIaa-like"/>
    <property type="match status" value="1"/>
</dbReference>
<accession>A0ABT3X5M8</accession>
<keyword evidence="4" id="KW-1185">Reference proteome</keyword>
<dbReference type="PANTHER" id="PTHR33745:SF3">
    <property type="entry name" value="RSBT CO-ANTAGONIST PROTEIN RSBRC"/>
    <property type="match status" value="1"/>
</dbReference>
<organism evidence="3 4">
    <name type="scientific">Tumebacillus lacus</name>
    <dbReference type="NCBI Taxonomy" id="2995335"/>
    <lineage>
        <taxon>Bacteria</taxon>
        <taxon>Bacillati</taxon>
        <taxon>Bacillota</taxon>
        <taxon>Bacilli</taxon>
        <taxon>Bacillales</taxon>
        <taxon>Alicyclobacillaceae</taxon>
        <taxon>Tumebacillus</taxon>
    </lineage>
</organism>
<dbReference type="EMBL" id="JAPMLT010000009">
    <property type="protein sequence ID" value="MCX7571272.1"/>
    <property type="molecule type" value="Genomic_DNA"/>
</dbReference>
<gene>
    <name evidence="3" type="ORF">OS242_15070</name>
</gene>
<dbReference type="InterPro" id="IPR036513">
    <property type="entry name" value="STAS_dom_sf"/>
</dbReference>
<comment type="caution">
    <text evidence="3">The sequence shown here is derived from an EMBL/GenBank/DDBJ whole genome shotgun (WGS) entry which is preliminary data.</text>
</comment>
<dbReference type="RefSeq" id="WP_267152514.1">
    <property type="nucleotide sequence ID" value="NZ_JAPMLT010000009.1"/>
</dbReference>